<proteinExistence type="predicted"/>
<dbReference type="AlphaFoldDB" id="Z9JNB1"/>
<dbReference type="PANTHER" id="PTHR37826">
    <property type="entry name" value="FLOTILLIN BAND_7_5 DOMAIN PROTEIN"/>
    <property type="match status" value="1"/>
</dbReference>
<dbReference type="InterPro" id="IPR024064">
    <property type="entry name" value="FdhE-like_sf"/>
</dbReference>
<reference evidence="2 3" key="1">
    <citation type="submission" date="2014-02" db="EMBL/GenBank/DDBJ databases">
        <title>Genome sequence of Brachybacterium phenoliresistens strain W13A50.</title>
        <authorList>
            <person name="Wang X."/>
        </authorList>
    </citation>
    <scope>NUCLEOTIDE SEQUENCE [LARGE SCALE GENOMIC DNA]</scope>
    <source>
        <strain evidence="2 3">W13A50</strain>
    </source>
</reference>
<dbReference type="PANTHER" id="PTHR37826:SF3">
    <property type="entry name" value="J DOMAIN-CONTAINING PROTEIN"/>
    <property type="match status" value="1"/>
</dbReference>
<dbReference type="eggNOG" id="COG1645">
    <property type="taxonomic scope" value="Bacteria"/>
</dbReference>
<dbReference type="PATRIC" id="fig|396014.3.peg.3716"/>
<protein>
    <submittedName>
        <fullName evidence="2">Membrane protein</fullName>
    </submittedName>
</protein>
<dbReference type="RefSeq" id="WP_051487226.1">
    <property type="nucleotide sequence ID" value="NZ_BAAAOW010000007.1"/>
</dbReference>
<dbReference type="STRING" id="396014.BF93_13400"/>
<keyword evidence="1" id="KW-1133">Transmembrane helix</keyword>
<gene>
    <name evidence="2" type="ORF">BF93_13400</name>
</gene>
<keyword evidence="3" id="KW-1185">Reference proteome</keyword>
<evidence type="ECO:0000313" key="2">
    <source>
        <dbReference type="EMBL" id="EWS79478.1"/>
    </source>
</evidence>
<dbReference type="HOGENOM" id="CLU_040019_0_0_11"/>
<organism evidence="2 3">
    <name type="scientific">Brachybacterium phenoliresistens</name>
    <dbReference type="NCBI Taxonomy" id="396014"/>
    <lineage>
        <taxon>Bacteria</taxon>
        <taxon>Bacillati</taxon>
        <taxon>Actinomycetota</taxon>
        <taxon>Actinomycetes</taxon>
        <taxon>Micrococcales</taxon>
        <taxon>Dermabacteraceae</taxon>
        <taxon>Brachybacterium</taxon>
    </lineage>
</organism>
<comment type="caution">
    <text evidence="2">The sequence shown here is derived from an EMBL/GenBank/DDBJ whole genome shotgun (WGS) entry which is preliminary data.</text>
</comment>
<evidence type="ECO:0000313" key="3">
    <source>
        <dbReference type="Proteomes" id="UP000023067"/>
    </source>
</evidence>
<feature type="transmembrane region" description="Helical" evidence="1">
    <location>
        <begin position="381"/>
        <end position="405"/>
    </location>
</feature>
<keyword evidence="1" id="KW-0472">Membrane</keyword>
<evidence type="ECO:0000256" key="1">
    <source>
        <dbReference type="SAM" id="Phobius"/>
    </source>
</evidence>
<dbReference type="Proteomes" id="UP000023067">
    <property type="component" value="Unassembled WGS sequence"/>
</dbReference>
<dbReference type="EMBL" id="JDYK01000038">
    <property type="protein sequence ID" value="EWS79478.1"/>
    <property type="molecule type" value="Genomic_DNA"/>
</dbReference>
<name>Z9JNB1_9MICO</name>
<sequence length="410" mass="44850">MGQGAPGLPALGEATRRAMARTAVLDTRRPVADGLDKCPRCGSTEIGYSITLRALYCSHCRSRWNEPNAERSFGLDAPIALLRGHQLGSATMDVREDASLMTLRCQGCGADVMLRVSDQLQARCHWCRQKLSVSSQVATGAVPDAVLPFALSREEAVRRIGDFIGSRRRFAKTYVTEGFRPENVFGVYIPYLVVDGNVHAELHGKGEVTTRTYQVKRGDHYVTYHDADVHQVDRSFDLLIDDLAVVSARSFAGNVARATNHVVQSLAPYDTDQAVAFSSNYLSGFSSQRRDLDVTDVDQEVEDRFLAIARARLEPTVVGYDRGVRWEHEGVAVRGTRWLTVLVPVWLYSYSPPEGDEVHYIAVNGRSGLTQGSVPVSQGKLWLASCVPGALVGAALGMLGLLLMIGEALV</sequence>
<keyword evidence="1" id="KW-0812">Transmembrane</keyword>
<accession>Z9JNB1</accession>
<dbReference type="SUPFAM" id="SSF144020">
    <property type="entry name" value="FdhE-like"/>
    <property type="match status" value="1"/>
</dbReference>